<dbReference type="OrthoDB" id="540503at2759"/>
<proteinExistence type="predicted"/>
<gene>
    <name evidence="1" type="ORF">F1559_005093</name>
</gene>
<dbReference type="Proteomes" id="UP000530660">
    <property type="component" value="Unassembled WGS sequence"/>
</dbReference>
<dbReference type="AlphaFoldDB" id="A0A7J7IS00"/>
<sequence length="215" mass="24836">MFYPLLFAASAALDDESRRTVPLEPFLETYQRSLKIQRASMSASFSMNVSGWLVETSKLPGARYLFWCEPDCNAVRARFDVAFRRITQLADERRLWVLGSPLRSANQDARISWRIQYHEAADRTHLNGNAIYRVGDLDFCRWLWRVWRRHGAAAFDVAMDRQLHFQYRRLLGKSKHPESFCPDGLDPQHGKLSRMNGERFDVIIGVAFSCTASTS</sequence>
<accession>A0A7J7IS00</accession>
<evidence type="ECO:0000313" key="2">
    <source>
        <dbReference type="Proteomes" id="UP000530660"/>
    </source>
</evidence>
<dbReference type="EMBL" id="VWRR01000001">
    <property type="protein sequence ID" value="KAF6005489.1"/>
    <property type="molecule type" value="Genomic_DNA"/>
</dbReference>
<protein>
    <submittedName>
        <fullName evidence="1">Uncharacterized protein</fullName>
    </submittedName>
</protein>
<evidence type="ECO:0000313" key="1">
    <source>
        <dbReference type="EMBL" id="KAF6005489.1"/>
    </source>
</evidence>
<comment type="caution">
    <text evidence="1">The sequence shown here is derived from an EMBL/GenBank/DDBJ whole genome shotgun (WGS) entry which is preliminary data.</text>
</comment>
<reference evidence="1 2" key="1">
    <citation type="journal article" date="2020" name="J. Phycol.">
        <title>Comparative genome analysis reveals Cyanidiococcus gen. nov., a new extremophilic red algal genus sister to Cyanidioschyzon (Cyanidioschyzonaceae, Rhodophyta).</title>
        <authorList>
            <person name="Liu S.-L."/>
            <person name="Chiang Y.-R."/>
            <person name="Yoon H.S."/>
            <person name="Fu H.-Y."/>
        </authorList>
    </citation>
    <scope>NUCLEOTIDE SEQUENCE [LARGE SCALE GENOMIC DNA]</scope>
    <source>
        <strain evidence="1 2">THAL066</strain>
    </source>
</reference>
<keyword evidence="2" id="KW-1185">Reference proteome</keyword>
<name>A0A7J7IS00_9RHOD</name>
<organism evidence="1 2">
    <name type="scientific">Cyanidiococcus yangmingshanensis</name>
    <dbReference type="NCBI Taxonomy" id="2690220"/>
    <lineage>
        <taxon>Eukaryota</taxon>
        <taxon>Rhodophyta</taxon>
        <taxon>Bangiophyceae</taxon>
        <taxon>Cyanidiales</taxon>
        <taxon>Cyanidiaceae</taxon>
        <taxon>Cyanidiococcus</taxon>
    </lineage>
</organism>